<evidence type="ECO:0000256" key="10">
    <source>
        <dbReference type="ARBA" id="ARBA00047298"/>
    </source>
</evidence>
<dbReference type="InterPro" id="IPR000961">
    <property type="entry name" value="AGC-kinase_C"/>
</dbReference>
<evidence type="ECO:0000256" key="17">
    <source>
        <dbReference type="SAM" id="MobiDB-lite"/>
    </source>
</evidence>
<dbReference type="PANTHER" id="PTHR24353">
    <property type="entry name" value="CYCLIC NUCLEOTIDE-DEPENDENT PROTEIN KINASE"/>
    <property type="match status" value="1"/>
</dbReference>
<dbReference type="SUPFAM" id="SSF51206">
    <property type="entry name" value="cAMP-binding domain-like"/>
    <property type="match status" value="2"/>
</dbReference>
<evidence type="ECO:0000256" key="2">
    <source>
        <dbReference type="ARBA" id="ARBA00012428"/>
    </source>
</evidence>
<dbReference type="CDD" id="cd00038">
    <property type="entry name" value="CAP_ED"/>
    <property type="match status" value="2"/>
</dbReference>
<dbReference type="Gene3D" id="1.20.5.490">
    <property type="entry name" value="Single helix bin"/>
    <property type="match status" value="1"/>
</dbReference>
<dbReference type="SMART" id="SM00220">
    <property type="entry name" value="S_TKc"/>
    <property type="match status" value="1"/>
</dbReference>
<dbReference type="OrthoDB" id="63267at2759"/>
<feature type="domain" description="Cyclic nucleotide-binding" evidence="19">
    <location>
        <begin position="137"/>
        <end position="252"/>
    </location>
</feature>
<sequence>MTKSRNSDDADVLKGFISDLENELKDKSVSCATFEAEIRSLQRKLAKKDAEILKQQRELHKLKSVLQQASSIMSTGDDHLLTTIQEQYSMSGQLSLAKKQGVSGKSLDPGKSVNIPKVDKDFRSKQLIKEALTENDFLTNLSPSQMREVVDYMELQKVPAGSYVIREGDSGSHLYVSMEGEYEVIKEGKVLGRLGVGKAFGELAILYNCKRTASIKAITQGEVWALERTVFQQIMMATGMQKLQDQLKFLRTVPLLSAMTDDQLLRLSNAFEMTTFPRGSYIIRQGTSGDTFYIISEGKVKVTKRQEGKRDEEEIRSLSRGDYFGEQALLKTEYRTANVVADSEEVDCLAFDRESFFQLVGALDELRDKEYADERPRPRGIKAIEDKKVSKEYASVTLNDLEVIATLGVGGFGRVELVHIAQDKTKTYALKCLKKKHIVETQQQEHVFSEKRIMMNCNHQFIAKLFRTFRDRKYVYFLMEACLGGELWTILRDRGWFDDSTTRFYLACVISAVDYLHSRGIIYRDLKPENLLLDAKGYVKMVDFGFSKRINEGSKTWTFCGTPEYVAPEIILNKGHDRSVDFWSLGVLMCELLTGTPPFTANDPMKIYNIILRGIEQLEFPRHVTKTAIAIIKRFCRENPAERLGYQKDGMLDIKKHRWYQGFDWDGLEARTLTPPIISKIRSPSDASNFDSYPRDEEIPPDEVSGWDESF</sequence>
<dbReference type="PROSITE" id="PS00107">
    <property type="entry name" value="PROTEIN_KINASE_ATP"/>
    <property type="match status" value="1"/>
</dbReference>
<evidence type="ECO:0000259" key="18">
    <source>
        <dbReference type="PROSITE" id="PS50011"/>
    </source>
</evidence>
<evidence type="ECO:0000256" key="3">
    <source>
        <dbReference type="ARBA" id="ARBA00022527"/>
    </source>
</evidence>
<evidence type="ECO:0000256" key="13">
    <source>
        <dbReference type="PIRSR" id="PIRSR000559-1"/>
    </source>
</evidence>
<proteinExistence type="inferred from homology"/>
<feature type="binding site" evidence="14 15">
    <location>
        <position position="431"/>
    </location>
    <ligand>
        <name>ATP</name>
        <dbReference type="ChEBI" id="CHEBI:30616"/>
    </ligand>
</feature>
<evidence type="ECO:0000256" key="6">
    <source>
        <dbReference type="ARBA" id="ARBA00022741"/>
    </source>
</evidence>
<accession>A0A553PTT8</accession>
<dbReference type="EC" id="2.7.11.12" evidence="2 12"/>
<organism evidence="21 22">
    <name type="scientific">Tigriopus californicus</name>
    <name type="common">Marine copepod</name>
    <dbReference type="NCBI Taxonomy" id="6832"/>
    <lineage>
        <taxon>Eukaryota</taxon>
        <taxon>Metazoa</taxon>
        <taxon>Ecdysozoa</taxon>
        <taxon>Arthropoda</taxon>
        <taxon>Crustacea</taxon>
        <taxon>Multicrustacea</taxon>
        <taxon>Hexanauplia</taxon>
        <taxon>Copepoda</taxon>
        <taxon>Harpacticoida</taxon>
        <taxon>Harpacticidae</taxon>
        <taxon>Tigriopus</taxon>
    </lineage>
</organism>
<dbReference type="InterPro" id="IPR011009">
    <property type="entry name" value="Kinase-like_dom_sf"/>
</dbReference>
<keyword evidence="9 12" id="KW-0142">cGMP-binding</keyword>
<dbReference type="AlphaFoldDB" id="A0A553PTT8"/>
<evidence type="ECO:0000259" key="20">
    <source>
        <dbReference type="PROSITE" id="PS51285"/>
    </source>
</evidence>
<keyword evidence="4 12" id="KW-0140">cGMP</keyword>
<evidence type="ECO:0000256" key="8">
    <source>
        <dbReference type="ARBA" id="ARBA00022840"/>
    </source>
</evidence>
<keyword evidence="3 12" id="KW-0723">Serine/threonine-protein kinase</keyword>
<dbReference type="InterPro" id="IPR000595">
    <property type="entry name" value="cNMP-bd_dom"/>
</dbReference>
<keyword evidence="5 12" id="KW-0808">Transferase</keyword>
<gene>
    <name evidence="21" type="ORF">TCAL_04546</name>
</gene>
<dbReference type="FunFam" id="2.60.120.10:FF:000072">
    <property type="entry name" value="cGMP-dependent protein kinase"/>
    <property type="match status" value="1"/>
</dbReference>
<dbReference type="FunFam" id="2.60.120.10:FF:000064">
    <property type="entry name" value="cGMP-dependent protein kinase, isozyme"/>
    <property type="match status" value="1"/>
</dbReference>
<dbReference type="PROSITE" id="PS50042">
    <property type="entry name" value="CNMP_BINDING_3"/>
    <property type="match status" value="2"/>
</dbReference>
<dbReference type="PROSITE" id="PS00888">
    <property type="entry name" value="CNMP_BINDING_1"/>
    <property type="match status" value="1"/>
</dbReference>
<evidence type="ECO:0000256" key="14">
    <source>
        <dbReference type="PIRSR" id="PIRSR000559-2"/>
    </source>
</evidence>
<dbReference type="PROSITE" id="PS51285">
    <property type="entry name" value="AGC_KINASE_CTER"/>
    <property type="match status" value="1"/>
</dbReference>
<keyword evidence="7 12" id="KW-0418">Kinase</keyword>
<dbReference type="STRING" id="6832.A0A553PTT8"/>
<comment type="caution">
    <text evidence="21">The sequence shown here is derived from an EMBL/GenBank/DDBJ whole genome shotgun (WGS) entry which is preliminary data.</text>
</comment>
<dbReference type="SMART" id="SM00133">
    <property type="entry name" value="S_TK_X"/>
    <property type="match status" value="1"/>
</dbReference>
<dbReference type="Gene3D" id="2.60.120.10">
    <property type="entry name" value="Jelly Rolls"/>
    <property type="match status" value="2"/>
</dbReference>
<feature type="binding site" evidence="14">
    <location>
        <begin position="407"/>
        <end position="415"/>
    </location>
    <ligand>
        <name>ATP</name>
        <dbReference type="ChEBI" id="CHEBI:30616"/>
    </ligand>
</feature>
<dbReference type="InterPro" id="IPR018490">
    <property type="entry name" value="cNMP-bd_dom_sf"/>
</dbReference>
<dbReference type="GO" id="GO:0005524">
    <property type="term" value="F:ATP binding"/>
    <property type="evidence" value="ECO:0007669"/>
    <property type="project" value="UniProtKB-UniRule"/>
</dbReference>
<keyword evidence="22" id="KW-1185">Reference proteome</keyword>
<dbReference type="EMBL" id="VCGU01000001">
    <property type="protein sequence ID" value="TRY81095.1"/>
    <property type="molecule type" value="Genomic_DNA"/>
</dbReference>
<evidence type="ECO:0000256" key="9">
    <source>
        <dbReference type="ARBA" id="ARBA00022992"/>
    </source>
</evidence>
<dbReference type="InterPro" id="IPR008271">
    <property type="entry name" value="Ser/Thr_kinase_AS"/>
</dbReference>
<dbReference type="InterPro" id="IPR000719">
    <property type="entry name" value="Prot_kinase_dom"/>
</dbReference>
<dbReference type="GO" id="GO:0005737">
    <property type="term" value="C:cytoplasm"/>
    <property type="evidence" value="ECO:0007669"/>
    <property type="project" value="UniProtKB-ARBA"/>
</dbReference>
<dbReference type="InterPro" id="IPR018488">
    <property type="entry name" value="cNMP-bd_CS"/>
</dbReference>
<evidence type="ECO:0000256" key="1">
    <source>
        <dbReference type="ARBA" id="ARBA00006352"/>
    </source>
</evidence>
<dbReference type="PROSITE" id="PS50011">
    <property type="entry name" value="PROTEIN_KINASE_DOM"/>
    <property type="match status" value="1"/>
</dbReference>
<dbReference type="FunFam" id="1.10.510.10:FF:000210">
    <property type="entry name" value="Non-specific serine/threonine protein kinase"/>
    <property type="match status" value="1"/>
</dbReference>
<dbReference type="GO" id="GO:0106310">
    <property type="term" value="F:protein serine kinase activity"/>
    <property type="evidence" value="ECO:0007669"/>
    <property type="project" value="RHEA"/>
</dbReference>
<comment type="catalytic activity">
    <reaction evidence="10 12">
        <text>L-threonyl-[protein] + ATP = O-phospho-L-threonyl-[protein] + ADP + H(+)</text>
        <dbReference type="Rhea" id="RHEA:46608"/>
        <dbReference type="Rhea" id="RHEA-COMP:11060"/>
        <dbReference type="Rhea" id="RHEA-COMP:11605"/>
        <dbReference type="ChEBI" id="CHEBI:15378"/>
        <dbReference type="ChEBI" id="CHEBI:30013"/>
        <dbReference type="ChEBI" id="CHEBI:30616"/>
        <dbReference type="ChEBI" id="CHEBI:61977"/>
        <dbReference type="ChEBI" id="CHEBI:456216"/>
        <dbReference type="EC" id="2.7.11.12"/>
    </reaction>
</comment>
<dbReference type="PROSITE" id="PS00108">
    <property type="entry name" value="PROTEIN_KINASE_ST"/>
    <property type="match status" value="1"/>
</dbReference>
<evidence type="ECO:0000256" key="4">
    <source>
        <dbReference type="ARBA" id="ARBA00022535"/>
    </source>
</evidence>
<evidence type="ECO:0000256" key="16">
    <source>
        <dbReference type="SAM" id="Coils"/>
    </source>
</evidence>
<dbReference type="PROSITE" id="PS00889">
    <property type="entry name" value="CNMP_BINDING_2"/>
    <property type="match status" value="2"/>
</dbReference>
<dbReference type="SUPFAM" id="SSF56112">
    <property type="entry name" value="Protein kinase-like (PK-like)"/>
    <property type="match status" value="1"/>
</dbReference>
<dbReference type="PIRSF" id="PIRSF000559">
    <property type="entry name" value="cGMP-dep_kinase"/>
    <property type="match status" value="1"/>
</dbReference>
<comment type="catalytic activity">
    <reaction evidence="11">
        <text>L-seryl-[protein] + ATP = O-phospho-L-seryl-[protein] + ADP + H(+)</text>
        <dbReference type="Rhea" id="RHEA:17989"/>
        <dbReference type="Rhea" id="RHEA-COMP:9863"/>
        <dbReference type="Rhea" id="RHEA-COMP:11604"/>
        <dbReference type="ChEBI" id="CHEBI:15378"/>
        <dbReference type="ChEBI" id="CHEBI:29999"/>
        <dbReference type="ChEBI" id="CHEBI:30616"/>
        <dbReference type="ChEBI" id="CHEBI:83421"/>
        <dbReference type="ChEBI" id="CHEBI:456216"/>
        <dbReference type="EC" id="2.7.11.12"/>
    </reaction>
</comment>
<reference evidence="21 22" key="1">
    <citation type="journal article" date="2018" name="Nat. Ecol. Evol.">
        <title>Genomic signatures of mitonuclear coevolution across populations of Tigriopus californicus.</title>
        <authorList>
            <person name="Barreto F.S."/>
            <person name="Watson E.T."/>
            <person name="Lima T.G."/>
            <person name="Willett C.S."/>
            <person name="Edmands S."/>
            <person name="Li W."/>
            <person name="Burton R.S."/>
        </authorList>
    </citation>
    <scope>NUCLEOTIDE SEQUENCE [LARGE SCALE GENOMIC DNA]</scope>
    <source>
        <strain evidence="21 22">San Diego</strain>
    </source>
</reference>
<evidence type="ECO:0000313" key="22">
    <source>
        <dbReference type="Proteomes" id="UP000318571"/>
    </source>
</evidence>
<keyword evidence="8 12" id="KW-0067">ATP-binding</keyword>
<feature type="domain" description="Protein kinase" evidence="18">
    <location>
        <begin position="401"/>
        <end position="660"/>
    </location>
</feature>
<dbReference type="GO" id="GO:0030553">
    <property type="term" value="F:cGMP binding"/>
    <property type="evidence" value="ECO:0007669"/>
    <property type="project" value="UniProtKB-KW"/>
</dbReference>
<dbReference type="CDD" id="cd05572">
    <property type="entry name" value="STKc_cGK"/>
    <property type="match status" value="1"/>
</dbReference>
<dbReference type="InterPro" id="IPR002374">
    <property type="entry name" value="cGMP_dep_kinase"/>
</dbReference>
<comment type="similarity">
    <text evidence="1 12">Belongs to the protein kinase superfamily. AGC Ser/Thr protein kinase family. cGMP subfamily.</text>
</comment>
<feature type="active site" description="Proton acceptor" evidence="13">
    <location>
        <position position="525"/>
    </location>
</feature>
<dbReference type="Proteomes" id="UP000318571">
    <property type="component" value="Chromosome 12"/>
</dbReference>
<dbReference type="Gene3D" id="3.30.200.20">
    <property type="entry name" value="Phosphorylase Kinase, domain 1"/>
    <property type="match status" value="1"/>
</dbReference>
<dbReference type="PANTHER" id="PTHR24353:SF147">
    <property type="entry name" value="CGMP-DEPENDENT SERINE_THREONIN PROTEIN KINASE-RELATED"/>
    <property type="match status" value="1"/>
</dbReference>
<dbReference type="Pfam" id="PF00027">
    <property type="entry name" value="cNMP_binding"/>
    <property type="match status" value="2"/>
</dbReference>
<dbReference type="InterPro" id="IPR014710">
    <property type="entry name" value="RmlC-like_jellyroll"/>
</dbReference>
<dbReference type="InterPro" id="IPR035014">
    <property type="entry name" value="STKc_cGK"/>
</dbReference>
<dbReference type="GO" id="GO:0004692">
    <property type="term" value="F:cGMP-dependent protein kinase activity"/>
    <property type="evidence" value="ECO:0007669"/>
    <property type="project" value="UniProtKB-EC"/>
</dbReference>
<evidence type="ECO:0000256" key="7">
    <source>
        <dbReference type="ARBA" id="ARBA00022777"/>
    </source>
</evidence>
<keyword evidence="16" id="KW-0175">Coiled coil</keyword>
<feature type="region of interest" description="Disordered" evidence="17">
    <location>
        <begin position="682"/>
        <end position="711"/>
    </location>
</feature>
<dbReference type="Pfam" id="PF00069">
    <property type="entry name" value="Pkinase"/>
    <property type="match status" value="1"/>
</dbReference>
<protein>
    <recommendedName>
        <fullName evidence="2 12">cGMP-dependent protein kinase</fullName>
        <ecNumber evidence="2 12">2.7.11.12</ecNumber>
    </recommendedName>
</protein>
<evidence type="ECO:0000256" key="15">
    <source>
        <dbReference type="PROSITE-ProRule" id="PRU10141"/>
    </source>
</evidence>
<feature type="domain" description="AGC-kinase C-terminal" evidence="20">
    <location>
        <begin position="661"/>
        <end position="711"/>
    </location>
</feature>
<name>A0A553PTT8_TIGCA</name>
<dbReference type="SMART" id="SM00100">
    <property type="entry name" value="cNMP"/>
    <property type="match status" value="2"/>
</dbReference>
<feature type="coiled-coil region" evidence="16">
    <location>
        <begin position="17"/>
        <end position="58"/>
    </location>
</feature>
<evidence type="ECO:0000256" key="11">
    <source>
        <dbReference type="ARBA" id="ARBA00047462"/>
    </source>
</evidence>
<dbReference type="PRINTS" id="PR00104">
    <property type="entry name" value="CGMPKINASE"/>
</dbReference>
<dbReference type="InterPro" id="IPR017441">
    <property type="entry name" value="Protein_kinase_ATP_BS"/>
</dbReference>
<evidence type="ECO:0000259" key="19">
    <source>
        <dbReference type="PROSITE" id="PS50042"/>
    </source>
</evidence>
<keyword evidence="6 12" id="KW-0547">Nucleotide-binding</keyword>
<evidence type="ECO:0000313" key="21">
    <source>
        <dbReference type="EMBL" id="TRY81095.1"/>
    </source>
</evidence>
<evidence type="ECO:0000256" key="12">
    <source>
        <dbReference type="PIRNR" id="PIRNR000559"/>
    </source>
</evidence>
<dbReference type="Gene3D" id="1.10.510.10">
    <property type="entry name" value="Transferase(Phosphotransferase) domain 1"/>
    <property type="match status" value="1"/>
</dbReference>
<evidence type="ECO:0000256" key="5">
    <source>
        <dbReference type="ARBA" id="ARBA00022679"/>
    </source>
</evidence>
<feature type="domain" description="Cyclic nucleotide-binding" evidence="19">
    <location>
        <begin position="255"/>
        <end position="377"/>
    </location>
</feature>
<dbReference type="OMA" id="CDLNEPP"/>